<organism evidence="7 8">
    <name type="scientific">Streptococcus constellatus</name>
    <dbReference type="NCBI Taxonomy" id="76860"/>
    <lineage>
        <taxon>Bacteria</taxon>
        <taxon>Bacillati</taxon>
        <taxon>Bacillota</taxon>
        <taxon>Bacilli</taxon>
        <taxon>Lactobacillales</taxon>
        <taxon>Streptococcaceae</taxon>
        <taxon>Streptococcus</taxon>
        <taxon>Streptococcus anginosus group</taxon>
    </lineage>
</organism>
<comment type="function">
    <text evidence="1">Acts as a pheromone, induces cells to develop competence for genetic transformation.</text>
</comment>
<dbReference type="GO" id="GO:0030420">
    <property type="term" value="P:establishment of competence for transformation"/>
    <property type="evidence" value="ECO:0007669"/>
    <property type="project" value="UniProtKB-KW"/>
</dbReference>
<dbReference type="NCBIfam" id="TIGR01847">
    <property type="entry name" value="bacteriocin_sig"/>
    <property type="match status" value="1"/>
</dbReference>
<evidence type="ECO:0000256" key="5">
    <source>
        <dbReference type="ARBA" id="ARBA00023044"/>
    </source>
</evidence>
<evidence type="ECO:0000256" key="2">
    <source>
        <dbReference type="ARBA" id="ARBA00004613"/>
    </source>
</evidence>
<proteinExistence type="inferred from homology"/>
<dbReference type="GeneID" id="93846678"/>
<dbReference type="OrthoDB" id="2224783at2"/>
<comment type="similarity">
    <text evidence="3">Belongs to the ComC family.</text>
</comment>
<sequence length="49" mass="5590">MDKKQTLDHFHTLTSQELEQVVGGGWLEDLFSPYLKKYKLGKLGQPDLG</sequence>
<name>A0A0C1KHC4_STRCV</name>
<evidence type="ECO:0000256" key="6">
    <source>
        <dbReference type="ARBA" id="ARBA00023287"/>
    </source>
</evidence>
<evidence type="ECO:0000256" key="1">
    <source>
        <dbReference type="ARBA" id="ARBA00002667"/>
    </source>
</evidence>
<dbReference type="InterPro" id="IPR010133">
    <property type="entry name" value="Bacteriocin_signal_seq"/>
</dbReference>
<dbReference type="Pfam" id="PF03047">
    <property type="entry name" value="ComC"/>
    <property type="match status" value="1"/>
</dbReference>
<dbReference type="RefSeq" id="WP_003025431.1">
    <property type="nucleotide sequence ID" value="NZ_CP029207.1"/>
</dbReference>
<keyword evidence="6" id="KW-0178">Competence</keyword>
<evidence type="ECO:0000256" key="3">
    <source>
        <dbReference type="ARBA" id="ARBA00009039"/>
    </source>
</evidence>
<dbReference type="PATRIC" id="fig|76860.7.peg.979"/>
<keyword evidence="5" id="KW-0588">Pheromone</keyword>
<dbReference type="GO" id="GO:0005576">
    <property type="term" value="C:extracellular region"/>
    <property type="evidence" value="ECO:0007669"/>
    <property type="project" value="UniProtKB-SubCell"/>
</dbReference>
<dbReference type="InterPro" id="IPR004288">
    <property type="entry name" value="Competence_ComC"/>
</dbReference>
<dbReference type="STRING" id="862969.SCI_0581"/>
<dbReference type="Proteomes" id="UP000031339">
    <property type="component" value="Unassembled WGS sequence"/>
</dbReference>
<dbReference type="GO" id="GO:0005186">
    <property type="term" value="F:pheromone activity"/>
    <property type="evidence" value="ECO:0007669"/>
    <property type="project" value="UniProtKB-KW"/>
</dbReference>
<dbReference type="eggNOG" id="ENOG5032EM4">
    <property type="taxonomic scope" value="Bacteria"/>
</dbReference>
<dbReference type="AlphaFoldDB" id="A0A0C1KHC4"/>
<comment type="caution">
    <text evidence="7">The sequence shown here is derived from an EMBL/GenBank/DDBJ whole genome shotgun (WGS) entry which is preliminary data.</text>
</comment>
<gene>
    <name evidence="7" type="ORF">RN79_01555</name>
</gene>
<evidence type="ECO:0000313" key="7">
    <source>
        <dbReference type="EMBL" id="KIC78287.1"/>
    </source>
</evidence>
<comment type="subcellular location">
    <subcellularLocation>
        <location evidence="2">Secreted</location>
    </subcellularLocation>
</comment>
<evidence type="ECO:0000313" key="8">
    <source>
        <dbReference type="Proteomes" id="UP000031339"/>
    </source>
</evidence>
<protein>
    <submittedName>
        <fullName evidence="7">Competence protein ComC</fullName>
    </submittedName>
</protein>
<reference evidence="7 8" key="1">
    <citation type="submission" date="2014-12" db="EMBL/GenBank/DDBJ databases">
        <title>Partial genome sequence of Streptococcus constellatus KCOM 1650 (= ChDC B144).</title>
        <authorList>
            <person name="Kook J.-K."/>
            <person name="Park S.-N."/>
            <person name="Lim Y.K."/>
            <person name="Jo E."/>
        </authorList>
    </citation>
    <scope>NUCLEOTIDE SEQUENCE [LARGE SCALE GENOMIC DNA]</scope>
    <source>
        <strain evidence="7 8">KCOM 1650</strain>
    </source>
</reference>
<accession>A0A0C1KHC4</accession>
<evidence type="ECO:0000256" key="4">
    <source>
        <dbReference type="ARBA" id="ARBA00022525"/>
    </source>
</evidence>
<dbReference type="EMBL" id="JWIY01000001">
    <property type="protein sequence ID" value="KIC78287.1"/>
    <property type="molecule type" value="Genomic_DNA"/>
</dbReference>
<keyword evidence="4" id="KW-0964">Secreted</keyword>